<name>A0A5N7BPX8_9EURO</name>
<evidence type="ECO:0000313" key="2">
    <source>
        <dbReference type="Proteomes" id="UP000326198"/>
    </source>
</evidence>
<dbReference type="AlphaFoldDB" id="A0A5N7BPX8"/>
<evidence type="ECO:0000313" key="1">
    <source>
        <dbReference type="EMBL" id="KAE8383830.1"/>
    </source>
</evidence>
<proteinExistence type="predicted"/>
<gene>
    <name evidence="1" type="ORF">BDV26DRAFT_287244</name>
</gene>
<dbReference type="EMBL" id="ML736153">
    <property type="protein sequence ID" value="KAE8383830.1"/>
    <property type="molecule type" value="Genomic_DNA"/>
</dbReference>
<reference evidence="1 2" key="1">
    <citation type="submission" date="2019-04" db="EMBL/GenBank/DDBJ databases">
        <title>Friends and foes A comparative genomics studyof 23 Aspergillus species from section Flavi.</title>
        <authorList>
            <consortium name="DOE Joint Genome Institute"/>
            <person name="Kjaerbolling I."/>
            <person name="Vesth T."/>
            <person name="Frisvad J.C."/>
            <person name="Nybo J.L."/>
            <person name="Theobald S."/>
            <person name="Kildgaard S."/>
            <person name="Isbrandt T."/>
            <person name="Kuo A."/>
            <person name="Sato A."/>
            <person name="Lyhne E.K."/>
            <person name="Kogle M.E."/>
            <person name="Wiebenga A."/>
            <person name="Kun R.S."/>
            <person name="Lubbers R.J."/>
            <person name="Makela M.R."/>
            <person name="Barry K."/>
            <person name="Chovatia M."/>
            <person name="Clum A."/>
            <person name="Daum C."/>
            <person name="Haridas S."/>
            <person name="He G."/>
            <person name="LaButti K."/>
            <person name="Lipzen A."/>
            <person name="Mondo S."/>
            <person name="Riley R."/>
            <person name="Salamov A."/>
            <person name="Simmons B.A."/>
            <person name="Magnuson J.K."/>
            <person name="Henrissat B."/>
            <person name="Mortensen U.H."/>
            <person name="Larsen T.O."/>
            <person name="Devries R.P."/>
            <person name="Grigoriev I.V."/>
            <person name="Machida M."/>
            <person name="Baker S.E."/>
            <person name="Andersen M.R."/>
        </authorList>
    </citation>
    <scope>NUCLEOTIDE SEQUENCE [LARGE SCALE GENOMIC DNA]</scope>
    <source>
        <strain evidence="1 2">IBT 29228</strain>
    </source>
</reference>
<protein>
    <submittedName>
        <fullName evidence="1">Uncharacterized protein</fullName>
    </submittedName>
</protein>
<organism evidence="1 2">
    <name type="scientific">Aspergillus bertholletiae</name>
    <dbReference type="NCBI Taxonomy" id="1226010"/>
    <lineage>
        <taxon>Eukaryota</taxon>
        <taxon>Fungi</taxon>
        <taxon>Dikarya</taxon>
        <taxon>Ascomycota</taxon>
        <taxon>Pezizomycotina</taxon>
        <taxon>Eurotiomycetes</taxon>
        <taxon>Eurotiomycetidae</taxon>
        <taxon>Eurotiales</taxon>
        <taxon>Aspergillaceae</taxon>
        <taxon>Aspergillus</taxon>
        <taxon>Aspergillus subgen. Circumdati</taxon>
    </lineage>
</organism>
<sequence length="256" mass="29643">MPRPQGSRRGPRFAFSFPYHTMKELNMALSMFFHANGIPAFALGETAYFAYIANTTTQPKSLEWVVPEAFQNMAILRLMGRHRLPMCPWGTDMEKNNECMIQHCDRVKPYPLIHFHVTPALVTSHEADGHIYIYNTQIVGWNGPNPPLDLAALPMTNPHYYKPDDIIILQPEHYVTASLRRLCRELNRFEFSNSHDATYIEKWHGHLDAVVDLYGEILSLGLPEAFRGYRRVVGNEEERWNYLIQLKAWLKDVGEI</sequence>
<accession>A0A5N7BPX8</accession>
<dbReference type="Proteomes" id="UP000326198">
    <property type="component" value="Unassembled WGS sequence"/>
</dbReference>
<keyword evidence="2" id="KW-1185">Reference proteome</keyword>